<dbReference type="Gene3D" id="1.10.8.430">
    <property type="entry name" value="Helical domain of apoptotic protease-activating factors"/>
    <property type="match status" value="1"/>
</dbReference>
<evidence type="ECO:0000256" key="6">
    <source>
        <dbReference type="ARBA" id="ARBA00047304"/>
    </source>
</evidence>
<organism evidence="11 12">
    <name type="scientific">Quercus rubra</name>
    <name type="common">Northern red oak</name>
    <name type="synonym">Quercus borealis</name>
    <dbReference type="NCBI Taxonomy" id="3512"/>
    <lineage>
        <taxon>Eukaryota</taxon>
        <taxon>Viridiplantae</taxon>
        <taxon>Streptophyta</taxon>
        <taxon>Embryophyta</taxon>
        <taxon>Tracheophyta</taxon>
        <taxon>Spermatophyta</taxon>
        <taxon>Magnoliopsida</taxon>
        <taxon>eudicotyledons</taxon>
        <taxon>Gunneridae</taxon>
        <taxon>Pentapetalae</taxon>
        <taxon>rosids</taxon>
        <taxon>fabids</taxon>
        <taxon>Fagales</taxon>
        <taxon>Fagaceae</taxon>
        <taxon>Quercus</taxon>
    </lineage>
</organism>
<evidence type="ECO:0000259" key="8">
    <source>
        <dbReference type="Pfam" id="PF20160"/>
    </source>
</evidence>
<dbReference type="AlphaFoldDB" id="A0AAN7IIP8"/>
<dbReference type="InterPro" id="IPR058192">
    <property type="entry name" value="WHD_ROQ1-like"/>
</dbReference>
<feature type="domain" description="Disease resistance protein RPS4B/Roq1-like leucine-rich repeats" evidence="10">
    <location>
        <begin position="513"/>
        <end position="702"/>
    </location>
</feature>
<protein>
    <recommendedName>
        <fullName evidence="1">ADP-ribosyl cyclase/cyclic ADP-ribose hydrolase</fullName>
        <ecNumber evidence="1">3.2.2.6</ecNumber>
    </recommendedName>
</protein>
<evidence type="ECO:0000259" key="10">
    <source>
        <dbReference type="Pfam" id="PF23286"/>
    </source>
</evidence>
<evidence type="ECO:0000256" key="3">
    <source>
        <dbReference type="ARBA" id="ARBA00022737"/>
    </source>
</evidence>
<reference evidence="11 12" key="1">
    <citation type="journal article" date="2023" name="G3 (Bethesda)">
        <title>A haplotype-resolved chromosome-scale genome for Quercus rubra L. provides insights into the genetics of adaptive traits for red oak species.</title>
        <authorList>
            <person name="Kapoor B."/>
            <person name="Jenkins J."/>
            <person name="Schmutz J."/>
            <person name="Zhebentyayeva T."/>
            <person name="Kuelheim C."/>
            <person name="Coggeshall M."/>
            <person name="Heim C."/>
            <person name="Lasky J.R."/>
            <person name="Leites L."/>
            <person name="Islam-Faridi N."/>
            <person name="Romero-Severson J."/>
            <person name="DeLeo V.L."/>
            <person name="Lucas S.M."/>
            <person name="Lazic D."/>
            <person name="Gailing O."/>
            <person name="Carlson J."/>
            <person name="Staton M."/>
        </authorList>
    </citation>
    <scope>NUCLEOTIDE SEQUENCE [LARGE SCALE GENOMIC DNA]</scope>
    <source>
        <strain evidence="11">Pseudo-F2</strain>
    </source>
</reference>
<evidence type="ECO:0000313" key="12">
    <source>
        <dbReference type="Proteomes" id="UP001324115"/>
    </source>
</evidence>
<keyword evidence="2" id="KW-0433">Leucine-rich repeat</keyword>
<feature type="domain" description="NB-ARC" evidence="7">
    <location>
        <begin position="25"/>
        <end position="185"/>
    </location>
</feature>
<feature type="domain" description="C-JID" evidence="8">
    <location>
        <begin position="775"/>
        <end position="897"/>
    </location>
</feature>
<proteinExistence type="predicted"/>
<dbReference type="SUPFAM" id="SSF46785">
    <property type="entry name" value="Winged helix' DNA-binding domain"/>
    <property type="match status" value="1"/>
</dbReference>
<dbReference type="Pfam" id="PF23286">
    <property type="entry name" value="LRR_13"/>
    <property type="match status" value="1"/>
</dbReference>
<dbReference type="GO" id="GO:0006952">
    <property type="term" value="P:defense response"/>
    <property type="evidence" value="ECO:0007669"/>
    <property type="project" value="InterPro"/>
</dbReference>
<dbReference type="InterPro" id="IPR036390">
    <property type="entry name" value="WH_DNA-bd_sf"/>
</dbReference>
<dbReference type="Proteomes" id="UP001324115">
    <property type="component" value="Unassembled WGS sequence"/>
</dbReference>
<dbReference type="EMBL" id="JAXUIC010000009">
    <property type="protein sequence ID" value="KAK4573405.1"/>
    <property type="molecule type" value="Genomic_DNA"/>
</dbReference>
<dbReference type="InterPro" id="IPR027417">
    <property type="entry name" value="P-loop_NTPase"/>
</dbReference>
<dbReference type="SUPFAM" id="SSF52540">
    <property type="entry name" value="P-loop containing nucleoside triphosphate hydrolases"/>
    <property type="match status" value="1"/>
</dbReference>
<dbReference type="EC" id="3.2.2.6" evidence="1"/>
<dbReference type="GO" id="GO:0061809">
    <property type="term" value="F:NAD+ nucleosidase activity, cyclic ADP-ribose generating"/>
    <property type="evidence" value="ECO:0007669"/>
    <property type="project" value="UniProtKB-EC"/>
</dbReference>
<dbReference type="Gene3D" id="3.40.50.300">
    <property type="entry name" value="P-loop containing nucleotide triphosphate hydrolases"/>
    <property type="match status" value="1"/>
</dbReference>
<dbReference type="InterPro" id="IPR045344">
    <property type="entry name" value="C-JID"/>
</dbReference>
<evidence type="ECO:0000259" key="9">
    <source>
        <dbReference type="Pfam" id="PF23282"/>
    </source>
</evidence>
<dbReference type="Gene3D" id="3.80.10.10">
    <property type="entry name" value="Ribonuclease Inhibitor"/>
    <property type="match status" value="2"/>
</dbReference>
<dbReference type="InterPro" id="IPR044974">
    <property type="entry name" value="Disease_R_plants"/>
</dbReference>
<dbReference type="Pfam" id="PF20160">
    <property type="entry name" value="C-JID"/>
    <property type="match status" value="1"/>
</dbReference>
<keyword evidence="5" id="KW-0520">NAD</keyword>
<dbReference type="Pfam" id="PF23282">
    <property type="entry name" value="WHD_ROQ1"/>
    <property type="match status" value="1"/>
</dbReference>
<evidence type="ECO:0000259" key="7">
    <source>
        <dbReference type="Pfam" id="PF00931"/>
    </source>
</evidence>
<dbReference type="InterPro" id="IPR058546">
    <property type="entry name" value="RPS4B/Roq1-like_LRR"/>
</dbReference>
<accession>A0AAN7IIP8</accession>
<keyword evidence="3" id="KW-0677">Repeat</keyword>
<dbReference type="InterPro" id="IPR032675">
    <property type="entry name" value="LRR_dom_sf"/>
</dbReference>
<evidence type="ECO:0000256" key="5">
    <source>
        <dbReference type="ARBA" id="ARBA00023027"/>
    </source>
</evidence>
<dbReference type="InterPro" id="IPR042197">
    <property type="entry name" value="Apaf_helical"/>
</dbReference>
<dbReference type="InterPro" id="IPR002182">
    <property type="entry name" value="NB-ARC"/>
</dbReference>
<comment type="catalytic activity">
    <reaction evidence="6">
        <text>NAD(+) + H2O = ADP-D-ribose + nicotinamide + H(+)</text>
        <dbReference type="Rhea" id="RHEA:16301"/>
        <dbReference type="ChEBI" id="CHEBI:15377"/>
        <dbReference type="ChEBI" id="CHEBI:15378"/>
        <dbReference type="ChEBI" id="CHEBI:17154"/>
        <dbReference type="ChEBI" id="CHEBI:57540"/>
        <dbReference type="ChEBI" id="CHEBI:57967"/>
        <dbReference type="EC" id="3.2.2.6"/>
    </reaction>
    <physiologicalReaction direction="left-to-right" evidence="6">
        <dbReference type="Rhea" id="RHEA:16302"/>
    </physiologicalReaction>
</comment>
<evidence type="ECO:0000313" key="11">
    <source>
        <dbReference type="EMBL" id="KAK4573405.1"/>
    </source>
</evidence>
<dbReference type="PRINTS" id="PR00364">
    <property type="entry name" value="DISEASERSIST"/>
</dbReference>
<keyword evidence="4" id="KW-0611">Plant defense</keyword>
<dbReference type="GO" id="GO:0043531">
    <property type="term" value="F:ADP binding"/>
    <property type="evidence" value="ECO:0007669"/>
    <property type="project" value="InterPro"/>
</dbReference>
<evidence type="ECO:0000256" key="4">
    <source>
        <dbReference type="ARBA" id="ARBA00022821"/>
    </source>
</evidence>
<feature type="domain" description="Disease resistance protein Roq1-like winged-helix" evidence="9">
    <location>
        <begin position="253"/>
        <end position="323"/>
    </location>
</feature>
<keyword evidence="12" id="KW-1185">Reference proteome</keyword>
<gene>
    <name evidence="11" type="ORF">RGQ29_031389</name>
</gene>
<comment type="caution">
    <text evidence="11">The sequence shown here is derived from an EMBL/GenBank/DDBJ whole genome shotgun (WGS) entry which is preliminary data.</text>
</comment>
<sequence length="944" mass="108244">MHLFVPRYQVGIDSRAKNVELLLDLRQNNVQMVGIYGVGAVGKTTIAKALYNNIVHCFNEGIFLENVCEMSKTNEGTIQLQNKLLSKSLRDSCSNVNSIPEGITMIKDRLCRKKLLLVLDDVNDREAIENLLGDCDWFAAGTKIIITTRDKQVLNTLGNLGVYKVEELDFHESLELFSWHAFRRREPEAAYRQLSMQFIKCANGLPLALKVLGSLLRGRNHYEWQCELQQYEVIPAEGIQNILKKSFDRLEQIEKDVFLDIACFFKGWDKAYVVNMLEACGLCPNSVIPKLIDKSLITVDQFGKLSMHDLVQQMGREIVRKDSLEYLGQRTRLWYYKDALDVLNENTGTDKIRGLMLCWPEPEPRMMHLDAKNFKKMKNLKFLIVRNVHILRGLEYLPNGLRLLDWSDHSSPLPSTFHPQSLVELNMPYSHITLEEPFGQGIRLENLKYIKCGSCESIMEFPALCTPNLEVLDLSKCKNLIVVDESVGSLDKLEIWNLEGCEKLQTLPRSLMLRSLRYFDLRDCLMLEKFPNILPGMESLQTLLLSRTGIKGLPSSIGYLTRLEKLDLSYCQSLMDLPDNIYKLQHLSVLEISHCTKLKIDRRLTYHPFGSEYGFLKLEYLNLNNCENLTELYLLMMPDYFPELQYLYLDGSNICMIPESISRFARLRRLGIKNCKQLQKIPRLPQSIRTVCAMNCISLNSQSLSCILSQAREILGISPDKICQGARSDISVDPQSSNRLSHQSVLSSLPFDEFASEAKRSISEDEDIDCKFILPIIDIPKWFNHQSVGNSISFWVGPRFPKFAFCIAFGPEAQRGGFVCQVYLKINGCKKSINVFSHEEEVCDHLWLFSKSHWELQKQLNDSNPSKWNHVEVVCNLDSPDGGESLPTFIKGCGVHVKCTCHPQTFDFFNANNDNVDDDFRQEQRSAVWNILNVSKREICHLMN</sequence>
<name>A0AAN7IIP8_QUERU</name>
<dbReference type="Pfam" id="PF00931">
    <property type="entry name" value="NB-ARC"/>
    <property type="match status" value="1"/>
</dbReference>
<dbReference type="PANTHER" id="PTHR11017:SF570">
    <property type="entry name" value="DISEASE RESISTANCE PROTEIN (TIR-NBS CLASS)-RELATED"/>
    <property type="match status" value="1"/>
</dbReference>
<dbReference type="SUPFAM" id="SSF52058">
    <property type="entry name" value="L domain-like"/>
    <property type="match status" value="1"/>
</dbReference>
<evidence type="ECO:0000256" key="1">
    <source>
        <dbReference type="ARBA" id="ARBA00011982"/>
    </source>
</evidence>
<evidence type="ECO:0000256" key="2">
    <source>
        <dbReference type="ARBA" id="ARBA00022614"/>
    </source>
</evidence>
<dbReference type="PANTHER" id="PTHR11017">
    <property type="entry name" value="LEUCINE-RICH REPEAT-CONTAINING PROTEIN"/>
    <property type="match status" value="1"/>
</dbReference>